<comment type="similarity">
    <text evidence="8">Belongs to the binding-protein-dependent transport system permease family. LivHM subfamily.</text>
</comment>
<accession>A0A9E2BH52</accession>
<evidence type="ECO:0000256" key="3">
    <source>
        <dbReference type="ARBA" id="ARBA00022475"/>
    </source>
</evidence>
<evidence type="ECO:0000256" key="6">
    <source>
        <dbReference type="ARBA" id="ARBA00022989"/>
    </source>
</evidence>
<evidence type="ECO:0000256" key="8">
    <source>
        <dbReference type="ARBA" id="ARBA00037998"/>
    </source>
</evidence>
<dbReference type="PANTHER" id="PTHR11795:SF450">
    <property type="entry name" value="ABC TRANSPORTER PERMEASE PROTEIN"/>
    <property type="match status" value="1"/>
</dbReference>
<dbReference type="InterPro" id="IPR052157">
    <property type="entry name" value="BCAA_transport_permease"/>
</dbReference>
<evidence type="ECO:0000313" key="10">
    <source>
        <dbReference type="EMBL" id="MBT9144817.1"/>
    </source>
</evidence>
<reference evidence="10 11" key="1">
    <citation type="journal article" date="2021" name="bioRxiv">
        <title>Unique metabolic strategies in Hadean analogues reveal hints for primordial physiology.</title>
        <authorList>
            <person name="Nobu M.K."/>
            <person name="Nakai R."/>
            <person name="Tamazawa S."/>
            <person name="Mori H."/>
            <person name="Toyoda A."/>
            <person name="Ijiri A."/>
            <person name="Suzuki S."/>
            <person name="Kurokawa K."/>
            <person name="Kamagata Y."/>
            <person name="Tamaki H."/>
        </authorList>
    </citation>
    <scope>NUCLEOTIDE SEQUENCE [LARGE SCALE GENOMIC DNA]</scope>
    <source>
        <strain evidence="10">BS525</strain>
    </source>
</reference>
<dbReference type="PANTHER" id="PTHR11795">
    <property type="entry name" value="BRANCHED-CHAIN AMINO ACID TRANSPORT SYSTEM PERMEASE PROTEIN LIVH"/>
    <property type="match status" value="1"/>
</dbReference>
<keyword evidence="4 9" id="KW-0812">Transmembrane</keyword>
<feature type="transmembrane region" description="Helical" evidence="9">
    <location>
        <begin position="6"/>
        <end position="30"/>
    </location>
</feature>
<keyword evidence="7 9" id="KW-0472">Membrane</keyword>
<protein>
    <submittedName>
        <fullName evidence="10">High-affinity branched-chain amino acid transport system permease protein LivH</fullName>
    </submittedName>
</protein>
<proteinExistence type="inferred from homology"/>
<sequence length="289" mass="31450">MFDIYLTLIARGLSTGAIYGLTAMGIVLIFQTNNILNWAQGNAGMFITYLAFFLLALQLPYPLVILLAIIAGAIMGGLVEKYLIRPVREKSRIGLLMITLGLAMVFEGLAAFIFRPFPRNFEPLLKGSIAIGPITLGQQDVLVIVLSTLIFASLFLILYRTKIGIGARGIAEDWYGARVLGVPVFTISLIIWSISFALSGLVGILIVPRFALEPHFMLPIQVKAFSAAVLGGMNSVLGAAVAGLLLGVMENIIAFHFPYLQESFSLVLVVIVLLFLPTGLFGKKTQRRF</sequence>
<evidence type="ECO:0000256" key="4">
    <source>
        <dbReference type="ARBA" id="ARBA00022692"/>
    </source>
</evidence>
<evidence type="ECO:0000256" key="2">
    <source>
        <dbReference type="ARBA" id="ARBA00022448"/>
    </source>
</evidence>
<organism evidence="10 11">
    <name type="scientific">Psychracetigena formicireducens</name>
    <dbReference type="NCBI Taxonomy" id="2986056"/>
    <lineage>
        <taxon>Bacteria</taxon>
        <taxon>Bacillati</taxon>
        <taxon>Candidatus Lithacetigenota</taxon>
        <taxon>Candidatus Psychracetigena</taxon>
    </lineage>
</organism>
<dbReference type="GO" id="GO:0022857">
    <property type="term" value="F:transmembrane transporter activity"/>
    <property type="evidence" value="ECO:0007669"/>
    <property type="project" value="InterPro"/>
</dbReference>
<keyword evidence="5" id="KW-0029">Amino-acid transport</keyword>
<name>A0A9E2BH52_PSYF1</name>
<evidence type="ECO:0000256" key="9">
    <source>
        <dbReference type="SAM" id="Phobius"/>
    </source>
</evidence>
<dbReference type="CDD" id="cd06582">
    <property type="entry name" value="TM_PBP1_LivH_like"/>
    <property type="match status" value="1"/>
</dbReference>
<dbReference type="GO" id="GO:0005886">
    <property type="term" value="C:plasma membrane"/>
    <property type="evidence" value="ECO:0007669"/>
    <property type="project" value="UniProtKB-SubCell"/>
</dbReference>
<gene>
    <name evidence="10" type="primary">livH</name>
    <name evidence="10" type="ORF">DDT42_00668</name>
</gene>
<comment type="caution">
    <text evidence="10">The sequence shown here is derived from an EMBL/GenBank/DDBJ whole genome shotgun (WGS) entry which is preliminary data.</text>
</comment>
<keyword evidence="3" id="KW-1003">Cell membrane</keyword>
<dbReference type="EMBL" id="QLTW01000024">
    <property type="protein sequence ID" value="MBT9144817.1"/>
    <property type="molecule type" value="Genomic_DNA"/>
</dbReference>
<comment type="subcellular location">
    <subcellularLocation>
        <location evidence="1">Cell membrane</location>
        <topology evidence="1">Multi-pass membrane protein</topology>
    </subcellularLocation>
</comment>
<feature type="transmembrane region" description="Helical" evidence="9">
    <location>
        <begin position="180"/>
        <end position="207"/>
    </location>
</feature>
<dbReference type="GO" id="GO:0006865">
    <property type="term" value="P:amino acid transport"/>
    <property type="evidence" value="ECO:0007669"/>
    <property type="project" value="UniProtKB-KW"/>
</dbReference>
<evidence type="ECO:0000256" key="1">
    <source>
        <dbReference type="ARBA" id="ARBA00004651"/>
    </source>
</evidence>
<evidence type="ECO:0000256" key="5">
    <source>
        <dbReference type="ARBA" id="ARBA00022970"/>
    </source>
</evidence>
<dbReference type="InterPro" id="IPR001851">
    <property type="entry name" value="ABC_transp_permease"/>
</dbReference>
<evidence type="ECO:0000256" key="7">
    <source>
        <dbReference type="ARBA" id="ARBA00023136"/>
    </source>
</evidence>
<feature type="transmembrane region" description="Helical" evidence="9">
    <location>
        <begin position="95"/>
        <end position="114"/>
    </location>
</feature>
<dbReference type="AlphaFoldDB" id="A0A9E2BH52"/>
<dbReference type="Proteomes" id="UP000811545">
    <property type="component" value="Unassembled WGS sequence"/>
</dbReference>
<evidence type="ECO:0000313" key="11">
    <source>
        <dbReference type="Proteomes" id="UP000811545"/>
    </source>
</evidence>
<feature type="transmembrane region" description="Helical" evidence="9">
    <location>
        <begin position="141"/>
        <end position="159"/>
    </location>
</feature>
<feature type="transmembrane region" description="Helical" evidence="9">
    <location>
        <begin position="259"/>
        <end position="281"/>
    </location>
</feature>
<keyword evidence="2" id="KW-0813">Transport</keyword>
<feature type="transmembrane region" description="Helical" evidence="9">
    <location>
        <begin position="227"/>
        <end position="247"/>
    </location>
</feature>
<dbReference type="Pfam" id="PF02653">
    <property type="entry name" value="BPD_transp_2"/>
    <property type="match status" value="1"/>
</dbReference>
<keyword evidence="6 9" id="KW-1133">Transmembrane helix</keyword>